<keyword evidence="4 9" id="KW-0997">Cell inner membrane</keyword>
<accession>A0A433X3G3</accession>
<organism evidence="11 12">
    <name type="scientific">Arsenicitalea aurantiaca</name>
    <dbReference type="NCBI Taxonomy" id="1783274"/>
    <lineage>
        <taxon>Bacteria</taxon>
        <taxon>Pseudomonadati</taxon>
        <taxon>Pseudomonadota</taxon>
        <taxon>Alphaproteobacteria</taxon>
        <taxon>Hyphomicrobiales</taxon>
        <taxon>Devosiaceae</taxon>
        <taxon>Arsenicitalea</taxon>
    </lineage>
</organism>
<evidence type="ECO:0000256" key="3">
    <source>
        <dbReference type="ARBA" id="ARBA00022475"/>
    </source>
</evidence>
<evidence type="ECO:0000313" key="12">
    <source>
        <dbReference type="Proteomes" id="UP000281547"/>
    </source>
</evidence>
<keyword evidence="3" id="KW-1003">Cell membrane</keyword>
<feature type="transmembrane region" description="Helical" evidence="9">
    <location>
        <begin position="146"/>
        <end position="167"/>
    </location>
</feature>
<dbReference type="InterPro" id="IPR007387">
    <property type="entry name" value="TRAP_DctQ"/>
</dbReference>
<keyword evidence="6 9" id="KW-1133">Transmembrane helix</keyword>
<evidence type="ECO:0000259" key="10">
    <source>
        <dbReference type="Pfam" id="PF04290"/>
    </source>
</evidence>
<feature type="transmembrane region" description="Helical" evidence="9">
    <location>
        <begin position="66"/>
        <end position="84"/>
    </location>
</feature>
<feature type="transmembrane region" description="Helical" evidence="9">
    <location>
        <begin position="105"/>
        <end position="126"/>
    </location>
</feature>
<keyword evidence="12" id="KW-1185">Reference proteome</keyword>
<dbReference type="GO" id="GO:0015740">
    <property type="term" value="P:C4-dicarboxylate transport"/>
    <property type="evidence" value="ECO:0007669"/>
    <property type="project" value="TreeGrafter"/>
</dbReference>
<evidence type="ECO:0000256" key="5">
    <source>
        <dbReference type="ARBA" id="ARBA00022692"/>
    </source>
</evidence>
<reference evidence="11 12" key="1">
    <citation type="journal article" date="2016" name="Int. J. Syst. Evol. Microbiol.">
        <title>Arsenicitalea aurantiaca gen. nov., sp. nov., a new member of the family Hyphomicrobiaceae, isolated from high-arsenic sediment.</title>
        <authorList>
            <person name="Mu Y."/>
            <person name="Zhou L."/>
            <person name="Zeng X.C."/>
            <person name="Liu L."/>
            <person name="Pan Y."/>
            <person name="Chen X."/>
            <person name="Wang J."/>
            <person name="Li S."/>
            <person name="Li W.J."/>
            <person name="Wang Y."/>
        </authorList>
    </citation>
    <scope>NUCLEOTIDE SEQUENCE [LARGE SCALE GENOMIC DNA]</scope>
    <source>
        <strain evidence="11 12">42-50</strain>
    </source>
</reference>
<dbReference type="GO" id="GO:0022857">
    <property type="term" value="F:transmembrane transporter activity"/>
    <property type="evidence" value="ECO:0007669"/>
    <property type="project" value="UniProtKB-UniRule"/>
</dbReference>
<name>A0A433X3G3_9HYPH</name>
<dbReference type="OrthoDB" id="7843639at2"/>
<dbReference type="AlphaFoldDB" id="A0A433X3G3"/>
<dbReference type="Pfam" id="PF04290">
    <property type="entry name" value="DctQ"/>
    <property type="match status" value="1"/>
</dbReference>
<evidence type="ECO:0000256" key="1">
    <source>
        <dbReference type="ARBA" id="ARBA00004429"/>
    </source>
</evidence>
<evidence type="ECO:0000256" key="2">
    <source>
        <dbReference type="ARBA" id="ARBA00022448"/>
    </source>
</evidence>
<keyword evidence="5 9" id="KW-0812">Transmembrane</keyword>
<evidence type="ECO:0000256" key="4">
    <source>
        <dbReference type="ARBA" id="ARBA00022519"/>
    </source>
</evidence>
<comment type="subcellular location">
    <subcellularLocation>
        <location evidence="1 9">Cell inner membrane</location>
        <topology evidence="1 9">Multi-pass membrane protein</topology>
    </subcellularLocation>
</comment>
<comment type="subunit">
    <text evidence="9">The complex comprises the extracytoplasmic solute receptor protein and the two transmembrane proteins.</text>
</comment>
<feature type="domain" description="Tripartite ATP-independent periplasmic transporters DctQ component" evidence="10">
    <location>
        <begin position="42"/>
        <end position="171"/>
    </location>
</feature>
<dbReference type="GO" id="GO:0005886">
    <property type="term" value="C:plasma membrane"/>
    <property type="evidence" value="ECO:0007669"/>
    <property type="project" value="UniProtKB-SubCell"/>
</dbReference>
<gene>
    <name evidence="11" type="ORF">EMQ25_16680</name>
</gene>
<proteinExistence type="inferred from homology"/>
<dbReference type="RefSeq" id="WP_127189740.1">
    <property type="nucleotide sequence ID" value="NZ_RZNJ01000007.1"/>
</dbReference>
<evidence type="ECO:0000256" key="7">
    <source>
        <dbReference type="ARBA" id="ARBA00023136"/>
    </source>
</evidence>
<evidence type="ECO:0000313" key="11">
    <source>
        <dbReference type="EMBL" id="RUT28605.1"/>
    </source>
</evidence>
<comment type="function">
    <text evidence="9">Part of the tripartite ATP-independent periplasmic (TRAP) transport system.</text>
</comment>
<feature type="transmembrane region" description="Helical" evidence="9">
    <location>
        <begin position="33"/>
        <end position="54"/>
    </location>
</feature>
<evidence type="ECO:0000256" key="8">
    <source>
        <dbReference type="ARBA" id="ARBA00038436"/>
    </source>
</evidence>
<dbReference type="PANTHER" id="PTHR35011">
    <property type="entry name" value="2,3-DIKETO-L-GULONATE TRAP TRANSPORTER SMALL PERMEASE PROTEIN YIAM"/>
    <property type="match status" value="1"/>
</dbReference>
<protein>
    <recommendedName>
        <fullName evidence="9">TRAP transporter small permease protein</fullName>
    </recommendedName>
</protein>
<comment type="similarity">
    <text evidence="8 9">Belongs to the TRAP transporter small permease family.</text>
</comment>
<dbReference type="PANTHER" id="PTHR35011:SF11">
    <property type="entry name" value="TRAP TRANSPORTER SMALL PERMEASE PROTEIN"/>
    <property type="match status" value="1"/>
</dbReference>
<evidence type="ECO:0000256" key="6">
    <source>
        <dbReference type="ARBA" id="ARBA00022989"/>
    </source>
</evidence>
<dbReference type="Proteomes" id="UP000281547">
    <property type="component" value="Unassembled WGS sequence"/>
</dbReference>
<comment type="caution">
    <text evidence="11">The sequence shown here is derived from an EMBL/GenBank/DDBJ whole genome shotgun (WGS) entry which is preliminary data.</text>
</comment>
<dbReference type="InterPro" id="IPR055348">
    <property type="entry name" value="DctQ"/>
</dbReference>
<keyword evidence="2 9" id="KW-0813">Transport</keyword>
<sequence>MSEQDKAPELDQALLAEIDQANDRIDDISWWDAPVFALFWGLIMVVFLQFFSRYVLNSSISWTEEIARYLLILVAFGGAIICARKNSHIFLDFFHLYLPKTVSKYLFALMDLVTISFFSFAAYTGITLAQRMANQRMISLNWPRSYLYYLIIACLVITALVTLHRLVKTLRS</sequence>
<evidence type="ECO:0000256" key="9">
    <source>
        <dbReference type="RuleBase" id="RU369079"/>
    </source>
</evidence>
<dbReference type="EMBL" id="RZNJ01000007">
    <property type="protein sequence ID" value="RUT28605.1"/>
    <property type="molecule type" value="Genomic_DNA"/>
</dbReference>
<keyword evidence="7 9" id="KW-0472">Membrane</keyword>